<dbReference type="OrthoDB" id="345158at2"/>
<organism evidence="3 4">
    <name type="scientific">Leptospira stimsonii</name>
    <dbReference type="NCBI Taxonomy" id="2202203"/>
    <lineage>
        <taxon>Bacteria</taxon>
        <taxon>Pseudomonadati</taxon>
        <taxon>Spirochaetota</taxon>
        <taxon>Spirochaetia</taxon>
        <taxon>Leptospirales</taxon>
        <taxon>Leptospiraceae</taxon>
        <taxon>Leptospira</taxon>
    </lineage>
</organism>
<sequence>MNRQFFLLFLLLFSFSLFSQTDNGTIEQIILKRNEIYAKQGHIFKNPTLDSYFRKFEWYRPVSKSPKLSKKDQALAESLLQKEKEFAQEYTKYLSDGISWDESKLEYYETVERTFLKNEFVHNQIDKKTGDIPYRSEEIFITGIRTTGKSNDTNLLRTIDLAKSGEIEFKKYYTVALSQDKRFRRILECSMDSINQENCSTKYVLENEKLVFVSQAIPQTSYLSEWIYVYLDGNIYNTRFYFKSMGKLDKEIVINNDENSVRIRIF</sequence>
<dbReference type="SMART" id="SM01324">
    <property type="entry name" value="YARHG"/>
    <property type="match status" value="1"/>
</dbReference>
<reference evidence="4" key="1">
    <citation type="submission" date="2018-05" db="EMBL/GenBank/DDBJ databases">
        <title>Leptospira yasudae sp. nov. and Leptospira stimsonii sp. nov., two pathogenic species of the genus Leptospira isolated from environmental sources.</title>
        <authorList>
            <person name="Casanovas-Massana A."/>
            <person name="Hamond C."/>
            <person name="Santos L.A."/>
            <person name="Hacker K.P."/>
            <person name="Balassiano I."/>
            <person name="Medeiros M.A."/>
            <person name="Reis M.G."/>
            <person name="Ko A.I."/>
            <person name="Wunder E.A."/>
        </authorList>
    </citation>
    <scope>NUCLEOTIDE SEQUENCE [LARGE SCALE GENOMIC DNA]</scope>
    <source>
        <strain evidence="4">Yale</strain>
    </source>
</reference>
<evidence type="ECO:0000256" key="1">
    <source>
        <dbReference type="SAM" id="SignalP"/>
    </source>
</evidence>
<dbReference type="EMBL" id="QHCT01000003">
    <property type="protein sequence ID" value="RHX89997.1"/>
    <property type="molecule type" value="Genomic_DNA"/>
</dbReference>
<evidence type="ECO:0000313" key="4">
    <source>
        <dbReference type="Proteomes" id="UP000265798"/>
    </source>
</evidence>
<comment type="caution">
    <text evidence="3">The sequence shown here is derived from an EMBL/GenBank/DDBJ whole genome shotgun (WGS) entry which is preliminary data.</text>
</comment>
<name>A0A396Z8J7_9LEPT</name>
<evidence type="ECO:0000313" key="3">
    <source>
        <dbReference type="EMBL" id="RHX89997.1"/>
    </source>
</evidence>
<accession>A0A396Z8J7</accession>
<gene>
    <name evidence="3" type="ORF">DLM75_13730</name>
</gene>
<feature type="chain" id="PRO_5017305495" description="YARHG domain-containing protein" evidence="1">
    <location>
        <begin position="20"/>
        <end position="266"/>
    </location>
</feature>
<dbReference type="InterPro" id="IPR025582">
    <property type="entry name" value="YARHG_dom"/>
</dbReference>
<evidence type="ECO:0000259" key="2">
    <source>
        <dbReference type="SMART" id="SM01324"/>
    </source>
</evidence>
<dbReference type="Gene3D" id="1.20.58.1690">
    <property type="match status" value="1"/>
</dbReference>
<feature type="signal peptide" evidence="1">
    <location>
        <begin position="1"/>
        <end position="19"/>
    </location>
</feature>
<keyword evidence="1" id="KW-0732">Signal</keyword>
<dbReference type="InterPro" id="IPR038434">
    <property type="entry name" value="YARHG_sf"/>
</dbReference>
<dbReference type="RefSeq" id="WP_118969058.1">
    <property type="nucleotide sequence ID" value="NZ_QHCT01000003.1"/>
</dbReference>
<dbReference type="Proteomes" id="UP000265798">
    <property type="component" value="Unassembled WGS sequence"/>
</dbReference>
<feature type="domain" description="YARHG" evidence="2">
    <location>
        <begin position="7"/>
        <end position="84"/>
    </location>
</feature>
<dbReference type="AlphaFoldDB" id="A0A396Z8J7"/>
<dbReference type="Pfam" id="PF13308">
    <property type="entry name" value="YARHG"/>
    <property type="match status" value="1"/>
</dbReference>
<protein>
    <recommendedName>
        <fullName evidence="2">YARHG domain-containing protein</fullName>
    </recommendedName>
</protein>
<proteinExistence type="predicted"/>